<gene>
    <name evidence="11 14" type="primary">carA</name>
    <name evidence="13" type="ORF">ASJ82_06310</name>
    <name evidence="14" type="ORF">MSCUN_05200</name>
</gene>
<evidence type="ECO:0000256" key="1">
    <source>
        <dbReference type="ARBA" id="ARBA00005077"/>
    </source>
</evidence>
<protein>
    <recommendedName>
        <fullName evidence="11">Carbamoyl phosphate synthase small chain</fullName>
        <ecNumber evidence="11">6.3.5.5</ecNumber>
    </recommendedName>
    <alternativeName>
        <fullName evidence="11">Carbamoyl phosphate synthetase glutamine chain</fullName>
    </alternativeName>
</protein>
<name>A0A2A2HBG9_9EURY</name>
<feature type="binding site" evidence="11">
    <location>
        <position position="47"/>
    </location>
    <ligand>
        <name>L-glutamine</name>
        <dbReference type="ChEBI" id="CHEBI:58359"/>
    </ligand>
</feature>
<dbReference type="RefSeq" id="WP_095609194.1">
    <property type="nucleotide sequence ID" value="NZ_CAUHCB010000003.1"/>
</dbReference>
<keyword evidence="15" id="KW-1185">Reference proteome</keyword>
<dbReference type="Proteomes" id="UP000217528">
    <property type="component" value="Unassembled WGS sequence"/>
</dbReference>
<dbReference type="HAMAP" id="MF_01209">
    <property type="entry name" value="CPSase_S_chain"/>
    <property type="match status" value="1"/>
</dbReference>
<dbReference type="PRINTS" id="PR00097">
    <property type="entry name" value="ANTSNTHASEII"/>
</dbReference>
<dbReference type="Gene3D" id="3.50.30.20">
    <property type="entry name" value="Carbamoyl-phosphate synthase small subunit, N-terminal domain"/>
    <property type="match status" value="1"/>
</dbReference>
<evidence type="ECO:0000256" key="8">
    <source>
        <dbReference type="ARBA" id="ARBA00022962"/>
    </source>
</evidence>
<dbReference type="Gene3D" id="3.40.50.880">
    <property type="match status" value="1"/>
</dbReference>
<evidence type="ECO:0000256" key="7">
    <source>
        <dbReference type="ARBA" id="ARBA00022840"/>
    </source>
</evidence>
<sequence>MVKTAKLALEDGTILKGEGFGAECIKTGELVFSTAMVGYVEALTDPSFKGQILMSTYPLEGNYGVSSEWYQSDDIKTEAYVVRQLCDEPYHPKSEKTLSEFLEENEVPGISNIDTRALTLKIREAGSMKAAVANAEISDEELLELVRKQPGIEELNLVDKVSVKQPKQINERCEYNIAILDCGVKKNIIDNLVERNVGVTLLPSNTSFDDIMKLDVDGVLISSGPGNPENVEKIQDTIKQLAEVMPVAGICLGQQIIALTYGADIYKMKFGHRGLNQPVQDLETKTVYMTSQNHSFAIDENSINDTDLEITQINLNDQTPEAIKHTKLPVFGIQYHPEAGPGPNDSKTFFDDFIETVKTYQK</sequence>
<dbReference type="NCBIfam" id="TIGR01368">
    <property type="entry name" value="CPSaseIIsmall"/>
    <property type="match status" value="1"/>
</dbReference>
<dbReference type="CDD" id="cd01744">
    <property type="entry name" value="GATase1_CPSase"/>
    <property type="match status" value="1"/>
</dbReference>
<dbReference type="GO" id="GO:0006541">
    <property type="term" value="P:glutamine metabolic process"/>
    <property type="evidence" value="ECO:0007669"/>
    <property type="project" value="InterPro"/>
</dbReference>
<dbReference type="UniPathway" id="UPA00070">
    <property type="reaction ID" value="UER00115"/>
</dbReference>
<dbReference type="InterPro" id="IPR029062">
    <property type="entry name" value="Class_I_gatase-like"/>
</dbReference>
<dbReference type="OrthoDB" id="7675at2157"/>
<dbReference type="GO" id="GO:0004088">
    <property type="term" value="F:carbamoyl-phosphate synthase (glutamine-hydrolyzing) activity"/>
    <property type="evidence" value="ECO:0007669"/>
    <property type="project" value="UniProtKB-UniRule"/>
</dbReference>
<dbReference type="SUPFAM" id="SSF52021">
    <property type="entry name" value="Carbamoyl phosphate synthetase, small subunit N-terminal domain"/>
    <property type="match status" value="1"/>
</dbReference>
<feature type="binding site" evidence="11">
    <location>
        <position position="226"/>
    </location>
    <ligand>
        <name>L-glutamine</name>
        <dbReference type="ChEBI" id="CHEBI:58359"/>
    </ligand>
</feature>
<comment type="caution">
    <text evidence="11">Lacks conserved residue(s) required for the propagation of feature annotation.</text>
</comment>
<dbReference type="PRINTS" id="PR00099">
    <property type="entry name" value="CPSGATASE"/>
</dbReference>
<dbReference type="SMART" id="SM01097">
    <property type="entry name" value="CPSase_sm_chain"/>
    <property type="match status" value="1"/>
</dbReference>
<dbReference type="GO" id="GO:0006207">
    <property type="term" value="P:'de novo' pyrimidine nucleobase biosynthetic process"/>
    <property type="evidence" value="ECO:0007669"/>
    <property type="project" value="InterPro"/>
</dbReference>
<dbReference type="InterPro" id="IPR050472">
    <property type="entry name" value="Anth_synth/Amidotransfase"/>
</dbReference>
<dbReference type="GO" id="GO:0044205">
    <property type="term" value="P:'de novo' UMP biosynthetic process"/>
    <property type="evidence" value="ECO:0007669"/>
    <property type="project" value="UniProtKB-UniRule"/>
</dbReference>
<feature type="active site" evidence="11">
    <location>
        <position position="336"/>
    </location>
</feature>
<dbReference type="AlphaFoldDB" id="A0A2A2HBG9"/>
<comment type="caution">
    <text evidence="13">The sequence shown here is derived from an EMBL/GenBank/DDBJ whole genome shotgun (WGS) entry which is preliminary data.</text>
</comment>
<evidence type="ECO:0000256" key="9">
    <source>
        <dbReference type="ARBA" id="ARBA00022975"/>
    </source>
</evidence>
<dbReference type="Pfam" id="PF00117">
    <property type="entry name" value="GATase"/>
    <property type="match status" value="1"/>
</dbReference>
<evidence type="ECO:0000256" key="3">
    <source>
        <dbReference type="ARBA" id="ARBA00022571"/>
    </source>
</evidence>
<keyword evidence="8 11" id="KW-0315">Glutamine amidotransferase</keyword>
<feature type="binding site" evidence="11">
    <location>
        <position position="224"/>
    </location>
    <ligand>
        <name>L-glutamine</name>
        <dbReference type="ChEBI" id="CHEBI:58359"/>
    </ligand>
</feature>
<comment type="function">
    <text evidence="11">Small subunit of the glutamine-dependent carbamoyl phosphate synthetase (CPSase). CPSase catalyzes the formation of carbamoyl phosphate from the ammonia moiety of glutamine, carbonate, and phosphate donated by ATP, constituting the first step of 2 biosynthetic pathways, one leading to arginine and/or urea and the other to pyrimidine nucleotides. The small subunit (glutamine amidotransferase) binds and cleaves glutamine to supply the large subunit with the substrate ammonia.</text>
</comment>
<evidence type="ECO:0000256" key="4">
    <source>
        <dbReference type="ARBA" id="ARBA00022598"/>
    </source>
</evidence>
<organism evidence="13 15">
    <name type="scientific">Methanosphaera cuniculi</name>
    <dbReference type="NCBI Taxonomy" id="1077256"/>
    <lineage>
        <taxon>Archaea</taxon>
        <taxon>Methanobacteriati</taxon>
        <taxon>Methanobacteriota</taxon>
        <taxon>Methanomada group</taxon>
        <taxon>Methanobacteria</taxon>
        <taxon>Methanobacteriales</taxon>
        <taxon>Methanobacteriaceae</taxon>
        <taxon>Methanosphaera</taxon>
    </lineage>
</organism>
<keyword evidence="3 11" id="KW-0055">Arginine biosynthesis</keyword>
<reference evidence="14 16" key="1">
    <citation type="submission" date="2016-04" db="EMBL/GenBank/DDBJ databases">
        <title>Genome sequence of Methanosphaera cuniculi DSM 4103.</title>
        <authorList>
            <person name="Poehlein A."/>
            <person name="Seedorf H."/>
            <person name="Daniel R."/>
        </authorList>
    </citation>
    <scope>NUCLEOTIDE SEQUENCE [LARGE SCALE GENOMIC DNA]</scope>
    <source>
        <strain evidence="14 16">DSM 4103</strain>
    </source>
</reference>
<evidence type="ECO:0000256" key="6">
    <source>
        <dbReference type="ARBA" id="ARBA00022741"/>
    </source>
</evidence>
<evidence type="ECO:0000313" key="16">
    <source>
        <dbReference type="Proteomes" id="UP000246004"/>
    </source>
</evidence>
<evidence type="ECO:0000313" key="15">
    <source>
        <dbReference type="Proteomes" id="UP000217528"/>
    </source>
</evidence>
<evidence type="ECO:0000313" key="14">
    <source>
        <dbReference type="EMBL" id="PWL08590.1"/>
    </source>
</evidence>
<dbReference type="InterPro" id="IPR002474">
    <property type="entry name" value="CarbamoylP_synth_ssu_N"/>
</dbReference>
<evidence type="ECO:0000256" key="2">
    <source>
        <dbReference type="ARBA" id="ARBA00007800"/>
    </source>
</evidence>
<evidence type="ECO:0000256" key="11">
    <source>
        <dbReference type="HAMAP-Rule" id="MF_01209"/>
    </source>
</evidence>
<accession>A0A2A2HBG9</accession>
<keyword evidence="7 11" id="KW-0067">ATP-binding</keyword>
<feature type="binding site" evidence="11">
    <location>
        <position position="255"/>
    </location>
    <ligand>
        <name>L-glutamine</name>
        <dbReference type="ChEBI" id="CHEBI:58359"/>
    </ligand>
</feature>
<dbReference type="EMBL" id="LWMS01000011">
    <property type="protein sequence ID" value="PWL08590.1"/>
    <property type="molecule type" value="Genomic_DNA"/>
</dbReference>
<proteinExistence type="inferred from homology"/>
<evidence type="ECO:0000256" key="10">
    <source>
        <dbReference type="ARBA" id="ARBA00048816"/>
    </source>
</evidence>
<dbReference type="EC" id="6.3.5.5" evidence="11"/>
<dbReference type="UniPathway" id="UPA00068">
    <property type="reaction ID" value="UER00171"/>
</dbReference>
<comment type="pathway">
    <text evidence="11">Pyrimidine metabolism; UMP biosynthesis via de novo pathway; (S)-dihydroorotate from bicarbonate: step 1/3.</text>
</comment>
<dbReference type="PROSITE" id="PS51273">
    <property type="entry name" value="GATASE_TYPE_1"/>
    <property type="match status" value="1"/>
</dbReference>
<dbReference type="Pfam" id="PF00988">
    <property type="entry name" value="CPSase_sm_chain"/>
    <property type="match status" value="1"/>
</dbReference>
<feature type="domain" description="Carbamoyl-phosphate synthase small subunit N-terminal" evidence="12">
    <location>
        <begin position="3"/>
        <end position="133"/>
    </location>
</feature>
<comment type="catalytic activity">
    <reaction evidence="11">
        <text>L-glutamine + H2O = L-glutamate + NH4(+)</text>
        <dbReference type="Rhea" id="RHEA:15889"/>
        <dbReference type="ChEBI" id="CHEBI:15377"/>
        <dbReference type="ChEBI" id="CHEBI:28938"/>
        <dbReference type="ChEBI" id="CHEBI:29985"/>
        <dbReference type="ChEBI" id="CHEBI:58359"/>
    </reaction>
</comment>
<dbReference type="PANTHER" id="PTHR43418:SF7">
    <property type="entry name" value="CARBAMOYL-PHOSPHATE SYNTHASE SMALL CHAIN"/>
    <property type="match status" value="1"/>
</dbReference>
<dbReference type="PANTHER" id="PTHR43418">
    <property type="entry name" value="MULTIFUNCTIONAL TRYPTOPHAN BIOSYNTHESIS PROTEIN-RELATED"/>
    <property type="match status" value="1"/>
</dbReference>
<dbReference type="SUPFAM" id="SSF52317">
    <property type="entry name" value="Class I glutamine amidotransferase-like"/>
    <property type="match status" value="1"/>
</dbReference>
<evidence type="ECO:0000259" key="12">
    <source>
        <dbReference type="SMART" id="SM01097"/>
    </source>
</evidence>
<feature type="active site" description="Nucleophile" evidence="11">
    <location>
        <position position="251"/>
    </location>
</feature>
<feature type="binding site" evidence="11">
    <location>
        <position position="252"/>
    </location>
    <ligand>
        <name>L-glutamine</name>
        <dbReference type="ChEBI" id="CHEBI:58359"/>
    </ligand>
</feature>
<keyword evidence="9 11" id="KW-0665">Pyrimidine biosynthesis</keyword>
<dbReference type="PRINTS" id="PR00096">
    <property type="entry name" value="GATASE"/>
</dbReference>
<feature type="region of interest" description="CPSase" evidence="11">
    <location>
        <begin position="1"/>
        <end position="175"/>
    </location>
</feature>
<comment type="pathway">
    <text evidence="1 11">Amino-acid biosynthesis; L-arginine biosynthesis; carbamoyl phosphate from bicarbonate: step 1/1.</text>
</comment>
<dbReference type="InterPro" id="IPR017926">
    <property type="entry name" value="GATASE"/>
</dbReference>
<keyword evidence="5 11" id="KW-0028">Amino-acid biosynthesis</keyword>
<dbReference type="NCBIfam" id="NF009475">
    <property type="entry name" value="PRK12838.1"/>
    <property type="match status" value="1"/>
</dbReference>
<dbReference type="Proteomes" id="UP000246004">
    <property type="component" value="Unassembled WGS sequence"/>
</dbReference>
<feature type="binding site" evidence="11">
    <location>
        <position position="296"/>
    </location>
    <ligand>
        <name>L-glutamine</name>
        <dbReference type="ChEBI" id="CHEBI:58359"/>
    </ligand>
</feature>
<dbReference type="InterPro" id="IPR035686">
    <property type="entry name" value="CPSase_GATase1"/>
</dbReference>
<keyword evidence="6 11" id="KW-0547">Nucleotide-binding</keyword>
<comment type="subunit">
    <text evidence="11">Composed of two chains; the small (or glutamine) chain promotes the hydrolysis of glutamine to ammonia, which is used by the large (or ammonia) chain to synthesize carbamoyl phosphate. Tetramer of heterodimers (alpha,beta)4.</text>
</comment>
<dbReference type="InterPro" id="IPR006274">
    <property type="entry name" value="CarbamoylP_synth_ssu"/>
</dbReference>
<comment type="catalytic activity">
    <reaction evidence="10 11">
        <text>hydrogencarbonate + L-glutamine + 2 ATP + H2O = carbamoyl phosphate + L-glutamate + 2 ADP + phosphate + 2 H(+)</text>
        <dbReference type="Rhea" id="RHEA:18633"/>
        <dbReference type="ChEBI" id="CHEBI:15377"/>
        <dbReference type="ChEBI" id="CHEBI:15378"/>
        <dbReference type="ChEBI" id="CHEBI:17544"/>
        <dbReference type="ChEBI" id="CHEBI:29985"/>
        <dbReference type="ChEBI" id="CHEBI:30616"/>
        <dbReference type="ChEBI" id="CHEBI:43474"/>
        <dbReference type="ChEBI" id="CHEBI:58228"/>
        <dbReference type="ChEBI" id="CHEBI:58359"/>
        <dbReference type="ChEBI" id="CHEBI:456216"/>
        <dbReference type="EC" id="6.3.5.5"/>
    </reaction>
</comment>
<dbReference type="EMBL" id="LMVN01000026">
    <property type="protein sequence ID" value="PAV06762.1"/>
    <property type="molecule type" value="Genomic_DNA"/>
</dbReference>
<reference evidence="13 15" key="2">
    <citation type="journal article" date="2017" name="BMC Genomics">
        <title>Genomic analysis of methanogenic archaea reveals a shift towards energy conservation.</title>
        <authorList>
            <person name="Gilmore S.P."/>
            <person name="Henske J.K."/>
            <person name="Sexton J.A."/>
            <person name="Solomon K.V."/>
            <person name="Seppala S."/>
            <person name="Yoo J.I."/>
            <person name="Huyett L.M."/>
            <person name="Pressman A."/>
            <person name="Cogan J.Z."/>
            <person name="Kivenson V."/>
            <person name="Peng X."/>
            <person name="Tan Y."/>
            <person name="Valentine D.L."/>
            <person name="O'Malley M.A."/>
        </authorList>
    </citation>
    <scope>NUCLEOTIDE SEQUENCE [LARGE SCALE GENOMIC DNA]</scope>
    <source>
        <strain evidence="13 15">1R-7</strain>
    </source>
</reference>
<evidence type="ECO:0000256" key="5">
    <source>
        <dbReference type="ARBA" id="ARBA00022605"/>
    </source>
</evidence>
<dbReference type="GO" id="GO:0005524">
    <property type="term" value="F:ATP binding"/>
    <property type="evidence" value="ECO:0007669"/>
    <property type="project" value="UniProtKB-UniRule"/>
</dbReference>
<dbReference type="GO" id="GO:0006526">
    <property type="term" value="P:L-arginine biosynthetic process"/>
    <property type="evidence" value="ECO:0007669"/>
    <property type="project" value="UniProtKB-UniRule"/>
</dbReference>
<dbReference type="InterPro" id="IPR036480">
    <property type="entry name" value="CarbP_synth_ssu_N_sf"/>
</dbReference>
<comment type="similarity">
    <text evidence="2 11">Belongs to the CarA family.</text>
</comment>
<evidence type="ECO:0000313" key="13">
    <source>
        <dbReference type="EMBL" id="PAV06762.1"/>
    </source>
</evidence>
<feature type="binding site" evidence="11">
    <location>
        <position position="293"/>
    </location>
    <ligand>
        <name>L-glutamine</name>
        <dbReference type="ChEBI" id="CHEBI:58359"/>
    </ligand>
</feature>
<keyword evidence="4 11" id="KW-0436">Ligase</keyword>
<feature type="active site" evidence="11">
    <location>
        <position position="338"/>
    </location>
</feature>